<dbReference type="InterPro" id="IPR014284">
    <property type="entry name" value="RNA_pol_sigma-70_dom"/>
</dbReference>
<evidence type="ECO:0000256" key="1">
    <source>
        <dbReference type="ARBA" id="ARBA00010641"/>
    </source>
</evidence>
<sequence length="554" mass="61714">MEGALADNSLIERARAGDQDAFGELVRRHRAKAFDWARSFARDPHLAEDIVQEALLRAFMHLGTLADMDRFLPWLHRIVRNEALMKLRKGENSGRERTFTGIASGREAIGVDWGDLDSILHYMAGKMERIDDGDPAVRLAQNEFLDTIRHLLRCLTPKERAVFEAHFFRQLSPSEIARLFHTTTDNVYQSLSRARHKVREERMRIRLQDYIRERKDANTLEKAVLSLKKGPGSGEWKRCKTSFAGAVYAVLPYSGRDCQYSLSDVMGLTAQAFRLTVEEENIDATGPTMYFWESKFHDGLINLGLESEHAGDGGAPPTPFMLNKGVSHIRRSIGKGMPVVAWDLAAPEFGIIYGYDDPEQLLYAEDARGKKQIPYDGLGRGMSGGLFVMSVTGEKRIDEWEAVRGALDMAIRHAYGELTFVGYVCGLEAYDCWKEAFLKHRVDPIGNAYTLDIVADARAYAADFLNGLAIKLEDAGRGDSAFLAADAARHYGEAAVALKELSLLFPFPSGGAPNEPETAETAVELIGRAQSAEGAGVRLLERLSRSIRLLVKQE</sequence>
<dbReference type="SUPFAM" id="SSF88659">
    <property type="entry name" value="Sigma3 and sigma4 domains of RNA polymerase sigma factors"/>
    <property type="match status" value="1"/>
</dbReference>
<feature type="domain" description="RNA polymerase sigma factor 70 region 4 type 2" evidence="8">
    <location>
        <begin position="147"/>
        <end position="197"/>
    </location>
</feature>
<dbReference type="Proteomes" id="UP000031967">
    <property type="component" value="Unassembled WGS sequence"/>
</dbReference>
<gene>
    <name evidence="9" type="ORF">SD70_29130</name>
</gene>
<evidence type="ECO:0000256" key="6">
    <source>
        <dbReference type="RuleBase" id="RU000716"/>
    </source>
</evidence>
<dbReference type="PANTHER" id="PTHR43133:SF51">
    <property type="entry name" value="RNA POLYMERASE SIGMA FACTOR"/>
    <property type="match status" value="1"/>
</dbReference>
<evidence type="ECO:0000259" key="7">
    <source>
        <dbReference type="Pfam" id="PF04542"/>
    </source>
</evidence>
<dbReference type="PANTHER" id="PTHR43133">
    <property type="entry name" value="RNA POLYMERASE ECF-TYPE SIGMA FACTO"/>
    <property type="match status" value="1"/>
</dbReference>
<reference evidence="9 10" key="1">
    <citation type="submission" date="2014-12" db="EMBL/GenBank/DDBJ databases">
        <title>Draft genome sequence of Paenibacillus kamchatkensis strain B-2647.</title>
        <authorList>
            <person name="Karlyshev A.V."/>
            <person name="Kudryashova E.B."/>
        </authorList>
    </citation>
    <scope>NUCLEOTIDE SEQUENCE [LARGE SCALE GENOMIC DNA]</scope>
    <source>
        <strain evidence="9 10">VKM B-2647</strain>
    </source>
</reference>
<dbReference type="EMBL" id="JXAK01000081">
    <property type="protein sequence ID" value="KIL38029.1"/>
    <property type="molecule type" value="Genomic_DNA"/>
</dbReference>
<dbReference type="NCBIfam" id="TIGR02937">
    <property type="entry name" value="sigma70-ECF"/>
    <property type="match status" value="1"/>
</dbReference>
<keyword evidence="4 6" id="KW-0238">DNA-binding</keyword>
<dbReference type="InterPro" id="IPR036388">
    <property type="entry name" value="WH-like_DNA-bd_sf"/>
</dbReference>
<accession>A0ABR5AAI1</accession>
<feature type="domain" description="RNA polymerase sigma-70 region 2" evidence="7">
    <location>
        <begin position="25"/>
        <end position="89"/>
    </location>
</feature>
<keyword evidence="3 6" id="KW-0731">Sigma factor</keyword>
<dbReference type="InterPro" id="IPR013325">
    <property type="entry name" value="RNA_pol_sigma_r2"/>
</dbReference>
<proteinExistence type="inferred from homology"/>
<dbReference type="RefSeq" id="WP_041052064.1">
    <property type="nucleotide sequence ID" value="NZ_JXAK01000081.1"/>
</dbReference>
<evidence type="ECO:0000259" key="8">
    <source>
        <dbReference type="Pfam" id="PF08281"/>
    </source>
</evidence>
<comment type="caution">
    <text evidence="9">The sequence shown here is derived from an EMBL/GenBank/DDBJ whole genome shotgun (WGS) entry which is preliminary data.</text>
</comment>
<dbReference type="Pfam" id="PF04542">
    <property type="entry name" value="Sigma70_r2"/>
    <property type="match status" value="1"/>
</dbReference>
<dbReference type="InterPro" id="IPR039425">
    <property type="entry name" value="RNA_pol_sigma-70-like"/>
</dbReference>
<dbReference type="Gene3D" id="1.10.10.10">
    <property type="entry name" value="Winged helix-like DNA-binding domain superfamily/Winged helix DNA-binding domain"/>
    <property type="match status" value="1"/>
</dbReference>
<name>A0ABR5AAI1_9BACL</name>
<evidence type="ECO:0000256" key="5">
    <source>
        <dbReference type="ARBA" id="ARBA00023163"/>
    </source>
</evidence>
<dbReference type="Gene3D" id="1.10.1740.10">
    <property type="match status" value="1"/>
</dbReference>
<evidence type="ECO:0000256" key="3">
    <source>
        <dbReference type="ARBA" id="ARBA00023082"/>
    </source>
</evidence>
<dbReference type="PROSITE" id="PS01063">
    <property type="entry name" value="SIGMA70_ECF"/>
    <property type="match status" value="1"/>
</dbReference>
<evidence type="ECO:0000256" key="4">
    <source>
        <dbReference type="ARBA" id="ARBA00023125"/>
    </source>
</evidence>
<protein>
    <recommendedName>
        <fullName evidence="6">RNA polymerase sigma factor</fullName>
    </recommendedName>
</protein>
<keyword evidence="5 6" id="KW-0804">Transcription</keyword>
<keyword evidence="2 6" id="KW-0805">Transcription regulation</keyword>
<dbReference type="InterPro" id="IPR000838">
    <property type="entry name" value="RNA_pol_sigma70_ECF_CS"/>
</dbReference>
<keyword evidence="10" id="KW-1185">Reference proteome</keyword>
<dbReference type="CDD" id="cd06171">
    <property type="entry name" value="Sigma70_r4"/>
    <property type="match status" value="1"/>
</dbReference>
<dbReference type="Pfam" id="PF08281">
    <property type="entry name" value="Sigma70_r4_2"/>
    <property type="match status" value="1"/>
</dbReference>
<dbReference type="SUPFAM" id="SSF88946">
    <property type="entry name" value="Sigma2 domain of RNA polymerase sigma factors"/>
    <property type="match status" value="1"/>
</dbReference>
<comment type="similarity">
    <text evidence="1 6">Belongs to the sigma-70 factor family. ECF subfamily.</text>
</comment>
<evidence type="ECO:0000313" key="10">
    <source>
        <dbReference type="Proteomes" id="UP000031967"/>
    </source>
</evidence>
<dbReference type="InterPro" id="IPR013324">
    <property type="entry name" value="RNA_pol_sigma_r3/r4-like"/>
</dbReference>
<evidence type="ECO:0000256" key="2">
    <source>
        <dbReference type="ARBA" id="ARBA00023015"/>
    </source>
</evidence>
<dbReference type="InterPro" id="IPR013249">
    <property type="entry name" value="RNA_pol_sigma70_r4_t2"/>
</dbReference>
<organism evidence="9 10">
    <name type="scientific">Gordoniibacillus kamchatkensis</name>
    <dbReference type="NCBI Taxonomy" id="1590651"/>
    <lineage>
        <taxon>Bacteria</taxon>
        <taxon>Bacillati</taxon>
        <taxon>Bacillota</taxon>
        <taxon>Bacilli</taxon>
        <taxon>Bacillales</taxon>
        <taxon>Paenibacillaceae</taxon>
        <taxon>Gordoniibacillus</taxon>
    </lineage>
</organism>
<dbReference type="InterPro" id="IPR007627">
    <property type="entry name" value="RNA_pol_sigma70_r2"/>
</dbReference>
<evidence type="ECO:0000313" key="9">
    <source>
        <dbReference type="EMBL" id="KIL38029.1"/>
    </source>
</evidence>